<gene>
    <name evidence="1" type="ORF">IPV69_09315</name>
</gene>
<dbReference type="RefSeq" id="WP_206294832.1">
    <property type="nucleotide sequence ID" value="NZ_CP063458.1"/>
</dbReference>
<dbReference type="Proteomes" id="UP000593765">
    <property type="component" value="Chromosome"/>
</dbReference>
<protein>
    <recommendedName>
        <fullName evidence="3">Response regulatory domain-containing protein</fullName>
    </recommendedName>
</protein>
<evidence type="ECO:0000313" key="1">
    <source>
        <dbReference type="EMBL" id="QOV91534.1"/>
    </source>
</evidence>
<dbReference type="AlphaFoldDB" id="A0A7M2X1J1"/>
<accession>A0A7M2X1J1</accession>
<keyword evidence="2" id="KW-1185">Reference proteome</keyword>
<name>A0A7M2X1J1_9BACT</name>
<evidence type="ECO:0008006" key="3">
    <source>
        <dbReference type="Google" id="ProtNLM"/>
    </source>
</evidence>
<dbReference type="EMBL" id="CP063458">
    <property type="protein sequence ID" value="QOV91534.1"/>
    <property type="molecule type" value="Genomic_DNA"/>
</dbReference>
<evidence type="ECO:0000313" key="2">
    <source>
        <dbReference type="Proteomes" id="UP000593765"/>
    </source>
</evidence>
<proteinExistence type="predicted"/>
<organism evidence="1 2">
    <name type="scientific">Humisphaera borealis</name>
    <dbReference type="NCBI Taxonomy" id="2807512"/>
    <lineage>
        <taxon>Bacteria</taxon>
        <taxon>Pseudomonadati</taxon>
        <taxon>Planctomycetota</taxon>
        <taxon>Phycisphaerae</taxon>
        <taxon>Tepidisphaerales</taxon>
        <taxon>Tepidisphaeraceae</taxon>
        <taxon>Humisphaera</taxon>
    </lineage>
</organism>
<dbReference type="KEGG" id="hbs:IPV69_09315"/>
<sequence length="128" mass="13592">MSKTVAFIGHCGPDSSYLRLAVSKAIPGAKIVSVDDDESMKAALEAGVDLALFNRVLDYGFAETEGVKVIGKLARFYPSTRMMMVSNYPETQAQALAAGAVPGFGKREIGSPRVVQLLQEAVAETPAK</sequence>
<reference evidence="1 2" key="1">
    <citation type="submission" date="2020-10" db="EMBL/GenBank/DDBJ databases">
        <title>Wide distribution of Phycisphaera-like planctomycetes from WD2101 soil group in peatlands and genome analysis of the first cultivated representative.</title>
        <authorList>
            <person name="Dedysh S.N."/>
            <person name="Beletsky A.V."/>
            <person name="Ivanova A."/>
            <person name="Kulichevskaya I.S."/>
            <person name="Suzina N.E."/>
            <person name="Philippov D.A."/>
            <person name="Rakitin A.L."/>
            <person name="Mardanov A.V."/>
            <person name="Ravin N.V."/>
        </authorList>
    </citation>
    <scope>NUCLEOTIDE SEQUENCE [LARGE SCALE GENOMIC DNA]</scope>
    <source>
        <strain evidence="1 2">M1803</strain>
    </source>
</reference>